<keyword evidence="8 10" id="KW-0131">Cell cycle</keyword>
<feature type="domain" description="Glycosyltransferase family 28 N-terminal" evidence="11">
    <location>
        <begin position="11"/>
        <end position="146"/>
    </location>
</feature>
<dbReference type="PANTHER" id="PTHR21015">
    <property type="entry name" value="UDP-N-ACETYLGLUCOSAMINE--N-ACETYLMURAMYL-(PENTAPEPTIDE) PYROPHOSPHORYL-UNDECAPRENOL N-ACETYLGLUCOSAMINE TRANSFERASE 1"/>
    <property type="match status" value="1"/>
</dbReference>
<dbReference type="HAMAP" id="MF_00033">
    <property type="entry name" value="MurG"/>
    <property type="match status" value="1"/>
</dbReference>
<feature type="binding site" evidence="10">
    <location>
        <position position="170"/>
    </location>
    <ligand>
        <name>UDP-N-acetyl-alpha-D-glucosamine</name>
        <dbReference type="ChEBI" id="CHEBI:57705"/>
    </ligand>
</feature>
<comment type="subcellular location">
    <subcellularLocation>
        <location evidence="10">Cell membrane</location>
        <topology evidence="10">Peripheral membrane protein</topology>
        <orientation evidence="10">Cytoplasmic side</orientation>
    </subcellularLocation>
</comment>
<dbReference type="SUPFAM" id="SSF53756">
    <property type="entry name" value="UDP-Glycosyltransferase/glycogen phosphorylase"/>
    <property type="match status" value="1"/>
</dbReference>
<dbReference type="RefSeq" id="WP_084394551.1">
    <property type="nucleotide sequence ID" value="NZ_BMKF01000001.1"/>
</dbReference>
<comment type="caution">
    <text evidence="13">The sequence shown here is derived from an EMBL/GenBank/DDBJ whole genome shotgun (WGS) entry which is preliminary data.</text>
</comment>
<keyword evidence="3 10" id="KW-0328">Glycosyltransferase</keyword>
<dbReference type="Proteomes" id="UP000628854">
    <property type="component" value="Unassembled WGS sequence"/>
</dbReference>
<evidence type="ECO:0000313" key="14">
    <source>
        <dbReference type="Proteomes" id="UP000628854"/>
    </source>
</evidence>
<evidence type="ECO:0000256" key="9">
    <source>
        <dbReference type="ARBA" id="ARBA00023316"/>
    </source>
</evidence>
<comment type="caution">
    <text evidence="10">Lacks conserved residue(s) required for the propagation of feature annotation.</text>
</comment>
<feature type="binding site" evidence="10">
    <location>
        <position position="196"/>
    </location>
    <ligand>
        <name>UDP-N-acetyl-alpha-D-glucosamine</name>
        <dbReference type="ChEBI" id="CHEBI:57705"/>
    </ligand>
</feature>
<evidence type="ECO:0000259" key="12">
    <source>
        <dbReference type="Pfam" id="PF04101"/>
    </source>
</evidence>
<dbReference type="EC" id="2.4.1.227" evidence="10"/>
<keyword evidence="6 10" id="KW-0573">Peptidoglycan synthesis</keyword>
<evidence type="ECO:0000259" key="11">
    <source>
        <dbReference type="Pfam" id="PF03033"/>
    </source>
</evidence>
<keyword evidence="5 10" id="KW-0133">Cell shape</keyword>
<evidence type="ECO:0000313" key="13">
    <source>
        <dbReference type="EMBL" id="GGB65959.1"/>
    </source>
</evidence>
<dbReference type="GO" id="GO:0016740">
    <property type="term" value="F:transferase activity"/>
    <property type="evidence" value="ECO:0007669"/>
    <property type="project" value="UniProtKB-KW"/>
</dbReference>
<comment type="pathway">
    <text evidence="10">Cell wall biogenesis; peptidoglycan biosynthesis.</text>
</comment>
<dbReference type="Pfam" id="PF04101">
    <property type="entry name" value="Glyco_tran_28_C"/>
    <property type="match status" value="1"/>
</dbReference>
<dbReference type="EMBL" id="BMKF01000001">
    <property type="protein sequence ID" value="GGB65959.1"/>
    <property type="molecule type" value="Genomic_DNA"/>
</dbReference>
<evidence type="ECO:0000256" key="5">
    <source>
        <dbReference type="ARBA" id="ARBA00022960"/>
    </source>
</evidence>
<protein>
    <recommendedName>
        <fullName evidence="10">UDP-N-acetylglucosamine--N-acetylmuramyl-(pentapeptide) pyrophosphoryl-undecaprenol N-acetylglucosamine transferase</fullName>
        <ecNumber evidence="10">2.4.1.227</ecNumber>
    </recommendedName>
    <alternativeName>
        <fullName evidence="10">Undecaprenyl-PP-MurNAc-pentapeptide-UDPGlcNAc GlcNAc transferase</fullName>
    </alternativeName>
</protein>
<gene>
    <name evidence="10 13" type="primary">murG</name>
    <name evidence="13" type="ORF">GCM10011503_13470</name>
</gene>
<feature type="binding site" evidence="10">
    <location>
        <begin position="18"/>
        <end position="20"/>
    </location>
    <ligand>
        <name>UDP-N-acetyl-alpha-D-glucosamine</name>
        <dbReference type="ChEBI" id="CHEBI:57705"/>
    </ligand>
</feature>
<keyword evidence="14" id="KW-1185">Reference proteome</keyword>
<comment type="catalytic activity">
    <reaction evidence="10">
        <text>di-trans,octa-cis-undecaprenyl diphospho-N-acetyl-alpha-D-muramoyl-L-alanyl-D-glutamyl-meso-2,6-diaminopimeloyl-D-alanyl-D-alanine + UDP-N-acetyl-alpha-D-glucosamine = di-trans,octa-cis-undecaprenyl diphospho-[N-acetyl-alpha-D-glucosaminyl-(1-&gt;4)]-N-acetyl-alpha-D-muramoyl-L-alanyl-D-glutamyl-meso-2,6-diaminopimeloyl-D-alanyl-D-alanine + UDP + H(+)</text>
        <dbReference type="Rhea" id="RHEA:31227"/>
        <dbReference type="ChEBI" id="CHEBI:15378"/>
        <dbReference type="ChEBI" id="CHEBI:57705"/>
        <dbReference type="ChEBI" id="CHEBI:58223"/>
        <dbReference type="ChEBI" id="CHEBI:61387"/>
        <dbReference type="ChEBI" id="CHEBI:61388"/>
        <dbReference type="EC" id="2.4.1.227"/>
    </reaction>
</comment>
<comment type="function">
    <text evidence="10">Cell wall formation. Catalyzes the transfer of a GlcNAc subunit on undecaprenyl-pyrophosphoryl-MurNAc-pentapeptide (lipid intermediate I) to form undecaprenyl-pyrophosphoryl-MurNAc-(pentapeptide)GlcNAc (lipid intermediate II).</text>
</comment>
<dbReference type="InterPro" id="IPR004276">
    <property type="entry name" value="GlycoTrans_28_N"/>
</dbReference>
<evidence type="ECO:0000256" key="6">
    <source>
        <dbReference type="ARBA" id="ARBA00022984"/>
    </source>
</evidence>
<feature type="binding site" evidence="10">
    <location>
        <position position="129"/>
    </location>
    <ligand>
        <name>UDP-N-acetyl-alpha-D-glucosamine</name>
        <dbReference type="ChEBI" id="CHEBI:57705"/>
    </ligand>
</feature>
<dbReference type="InterPro" id="IPR006009">
    <property type="entry name" value="GlcNAc_MurG"/>
</dbReference>
<evidence type="ECO:0000256" key="3">
    <source>
        <dbReference type="ARBA" id="ARBA00022676"/>
    </source>
</evidence>
<comment type="similarity">
    <text evidence="10">Belongs to the glycosyltransferase 28 family. MurG subfamily.</text>
</comment>
<dbReference type="InterPro" id="IPR007235">
    <property type="entry name" value="Glyco_trans_28_C"/>
</dbReference>
<accession>A0ABQ1JDZ2</accession>
<feature type="binding site" evidence="10">
    <location>
        <position position="298"/>
    </location>
    <ligand>
        <name>UDP-N-acetyl-alpha-D-glucosamine</name>
        <dbReference type="ChEBI" id="CHEBI:57705"/>
    </ligand>
</feature>
<feature type="domain" description="Glycosyl transferase family 28 C-terminal" evidence="12">
    <location>
        <begin position="189"/>
        <end position="345"/>
    </location>
</feature>
<reference evidence="14" key="1">
    <citation type="journal article" date="2019" name="Int. J. Syst. Evol. Microbiol.">
        <title>The Global Catalogue of Microorganisms (GCM) 10K type strain sequencing project: providing services to taxonomists for standard genome sequencing and annotation.</title>
        <authorList>
            <consortium name="The Broad Institute Genomics Platform"/>
            <consortium name="The Broad Institute Genome Sequencing Center for Infectious Disease"/>
            <person name="Wu L."/>
            <person name="Ma J."/>
        </authorList>
    </citation>
    <scope>NUCLEOTIDE SEQUENCE [LARGE SCALE GENOMIC DNA]</scope>
    <source>
        <strain evidence="14">CGMCC 1.15928</strain>
    </source>
</reference>
<organism evidence="13 14">
    <name type="scientific">Henriciella pelagia</name>
    <dbReference type="NCBI Taxonomy" id="1977912"/>
    <lineage>
        <taxon>Bacteria</taxon>
        <taxon>Pseudomonadati</taxon>
        <taxon>Pseudomonadota</taxon>
        <taxon>Alphaproteobacteria</taxon>
        <taxon>Hyphomonadales</taxon>
        <taxon>Hyphomonadaceae</taxon>
        <taxon>Henriciella</taxon>
    </lineage>
</organism>
<dbReference type="CDD" id="cd03785">
    <property type="entry name" value="GT28_MurG"/>
    <property type="match status" value="1"/>
</dbReference>
<proteinExistence type="inferred from homology"/>
<keyword evidence="1 10" id="KW-1003">Cell membrane</keyword>
<dbReference type="Pfam" id="PF03033">
    <property type="entry name" value="Glyco_transf_28"/>
    <property type="match status" value="1"/>
</dbReference>
<evidence type="ECO:0000256" key="4">
    <source>
        <dbReference type="ARBA" id="ARBA00022679"/>
    </source>
</evidence>
<keyword evidence="4 10" id="KW-0808">Transferase</keyword>
<keyword evidence="9 10" id="KW-0961">Cell wall biogenesis/degradation</keyword>
<evidence type="ECO:0000256" key="10">
    <source>
        <dbReference type="HAMAP-Rule" id="MF_00033"/>
    </source>
</evidence>
<evidence type="ECO:0000256" key="1">
    <source>
        <dbReference type="ARBA" id="ARBA00022475"/>
    </source>
</evidence>
<keyword evidence="7 10" id="KW-0472">Membrane</keyword>
<evidence type="ECO:0000256" key="8">
    <source>
        <dbReference type="ARBA" id="ARBA00023306"/>
    </source>
</evidence>
<dbReference type="PANTHER" id="PTHR21015:SF22">
    <property type="entry name" value="GLYCOSYLTRANSFERASE"/>
    <property type="match status" value="1"/>
</dbReference>
<keyword evidence="2 10" id="KW-0132">Cell division</keyword>
<evidence type="ECO:0000256" key="7">
    <source>
        <dbReference type="ARBA" id="ARBA00023136"/>
    </source>
</evidence>
<evidence type="ECO:0000256" key="2">
    <source>
        <dbReference type="ARBA" id="ARBA00022618"/>
    </source>
</evidence>
<name>A0ABQ1JDZ2_9PROT</name>
<dbReference type="Gene3D" id="3.40.50.2000">
    <property type="entry name" value="Glycogen Phosphorylase B"/>
    <property type="match status" value="2"/>
</dbReference>
<sequence>MAEPDAAKPLVIIGAGGTGGHMFPAAAFAEEMRSRGWQVGLMSDERGLRYAEHFPADWKEEVKAASPNTRKPWTLPGAALKIWGGINSAASTMKRLKPSLVAGFGGYPAFPALSAAARRKVPILIHEQNAVLGRVNRRFAGKAAIVASGFDRLDRLPTGAVHHAVGNPVRAPIAAMRDKPFPPMDGGLTIFITGGSQGAKILGDIIPLAIANHLPATLRARLKVVQQVREEQLEQVRAVYDKVQLQHELKPFFSDMPERLAAAHLIIARSGAGTVSEIAAVGRPSILIPLKIAMDDHQTANAEALVDAGAADVLLEDNLYPNLLGELIKVRIEDATDLKNRAALARVTGTITAASDLADLAEQVAKQPA</sequence>